<gene>
    <name evidence="4" type="ORF">ACOC_LOCUS1788</name>
</gene>
<dbReference type="AlphaFoldDB" id="A0A158PEC2"/>
<dbReference type="Gene3D" id="2.60.120.200">
    <property type="match status" value="1"/>
</dbReference>
<sequence length="395" mass="43818">MLFQNIPFRRELHSGCAIGTSITCTAQAFEARPKTFSIQLISANDIAILVTLPIAKNGQITASARVDGRFTSEMEKPIFLPLQTKFTLRLHVAQYVIEIYFNNDHIMDFVHRVSPSEIKAVAIEGPLIVDEVVFTPPQGACLDPLPTYEEATGSSINPVPELRCMNIEKSPQQFVPTAFQQFQSHPLSSTPSILSTSSSSNLQPGASQLLPTPYPTSFPPNIAQIPTYQTSVYPNNSQAFIYGSVLPGTSYPQQPMSRPCASTPQYPISYAGPQPYVHPQFTSAVPGTQIHPQYNLYQHRPPFQYPPMIGPVEHVGPYTHGYVPHHYGTYPIIYGSTCHSIKLNCSKTEELLISELIDSPSNTATHFSIVVRIRVARIVEITVQRRFNTIVHLVV</sequence>
<name>A0A158PEC2_ANGCS</name>
<dbReference type="WBParaSite" id="ACOC_0000178701-mRNA-1">
    <property type="protein sequence ID" value="ACOC_0000178701-mRNA-1"/>
    <property type="gene ID" value="ACOC_0000178701"/>
</dbReference>
<evidence type="ECO:0000259" key="3">
    <source>
        <dbReference type="PROSITE" id="PS51304"/>
    </source>
</evidence>
<dbReference type="InterPro" id="IPR013320">
    <property type="entry name" value="ConA-like_dom_sf"/>
</dbReference>
<dbReference type="OMA" id="FNNDHIM"/>
<dbReference type="EMBL" id="UYYA01000294">
    <property type="protein sequence ID" value="VDM53373.1"/>
    <property type="molecule type" value="Genomic_DNA"/>
</dbReference>
<dbReference type="SUPFAM" id="SSF49899">
    <property type="entry name" value="Concanavalin A-like lectins/glucanases"/>
    <property type="match status" value="1"/>
</dbReference>
<keyword evidence="5" id="KW-1185">Reference proteome</keyword>
<organism evidence="6">
    <name type="scientific">Angiostrongylus costaricensis</name>
    <name type="common">Nematode worm</name>
    <dbReference type="NCBI Taxonomy" id="334426"/>
    <lineage>
        <taxon>Eukaryota</taxon>
        <taxon>Metazoa</taxon>
        <taxon>Ecdysozoa</taxon>
        <taxon>Nematoda</taxon>
        <taxon>Chromadorea</taxon>
        <taxon>Rhabditida</taxon>
        <taxon>Rhabditina</taxon>
        <taxon>Rhabditomorpha</taxon>
        <taxon>Strongyloidea</taxon>
        <taxon>Metastrongylidae</taxon>
        <taxon>Angiostrongylus</taxon>
    </lineage>
</organism>
<feature type="domain" description="Galectin" evidence="3">
    <location>
        <begin position="8"/>
        <end position="135"/>
    </location>
</feature>
<evidence type="ECO:0000256" key="2">
    <source>
        <dbReference type="RuleBase" id="RU102079"/>
    </source>
</evidence>
<dbReference type="InterPro" id="IPR001079">
    <property type="entry name" value="Galectin_CRD"/>
</dbReference>
<dbReference type="SMART" id="SM00276">
    <property type="entry name" value="GLECT"/>
    <property type="match status" value="1"/>
</dbReference>
<evidence type="ECO:0000313" key="5">
    <source>
        <dbReference type="Proteomes" id="UP000267027"/>
    </source>
</evidence>
<evidence type="ECO:0000256" key="1">
    <source>
        <dbReference type="ARBA" id="ARBA00022734"/>
    </source>
</evidence>
<dbReference type="GO" id="GO:0030246">
    <property type="term" value="F:carbohydrate binding"/>
    <property type="evidence" value="ECO:0007669"/>
    <property type="project" value="UniProtKB-UniRule"/>
</dbReference>
<reference evidence="6" key="1">
    <citation type="submission" date="2016-04" db="UniProtKB">
        <authorList>
            <consortium name="WormBaseParasite"/>
        </authorList>
    </citation>
    <scope>IDENTIFICATION</scope>
</reference>
<dbReference type="SMART" id="SM00908">
    <property type="entry name" value="Gal-bind_lectin"/>
    <property type="match status" value="1"/>
</dbReference>
<accession>A0A158PEC2</accession>
<dbReference type="PROSITE" id="PS51304">
    <property type="entry name" value="GALECTIN"/>
    <property type="match status" value="1"/>
</dbReference>
<evidence type="ECO:0000313" key="6">
    <source>
        <dbReference type="WBParaSite" id="ACOC_0000178701-mRNA-1"/>
    </source>
</evidence>
<dbReference type="OrthoDB" id="5871144at2759"/>
<protein>
    <recommendedName>
        <fullName evidence="2">Galectin</fullName>
    </recommendedName>
</protein>
<dbReference type="Proteomes" id="UP000267027">
    <property type="component" value="Unassembled WGS sequence"/>
</dbReference>
<evidence type="ECO:0000313" key="4">
    <source>
        <dbReference type="EMBL" id="VDM53373.1"/>
    </source>
</evidence>
<keyword evidence="1 2" id="KW-0430">Lectin</keyword>
<dbReference type="Pfam" id="PF00337">
    <property type="entry name" value="Gal-bind_lectin"/>
    <property type="match status" value="1"/>
</dbReference>
<proteinExistence type="predicted"/>
<reference evidence="4 5" key="2">
    <citation type="submission" date="2018-11" db="EMBL/GenBank/DDBJ databases">
        <authorList>
            <consortium name="Pathogen Informatics"/>
        </authorList>
    </citation>
    <scope>NUCLEOTIDE SEQUENCE [LARGE SCALE GENOMIC DNA]</scope>
    <source>
        <strain evidence="4 5">Costa Rica</strain>
    </source>
</reference>